<keyword evidence="3 5" id="KW-0862">Zinc</keyword>
<evidence type="ECO:0000313" key="8">
    <source>
        <dbReference type="RefSeq" id="XP_009767608.1"/>
    </source>
</evidence>
<dbReference type="PANTHER" id="PTHR42683">
    <property type="entry name" value="ALDEHYDE REDUCTASE"/>
    <property type="match status" value="1"/>
</dbReference>
<evidence type="ECO:0000313" key="7">
    <source>
        <dbReference type="Proteomes" id="UP000189701"/>
    </source>
</evidence>
<keyword evidence="4" id="KW-0560">Oxidoreductase</keyword>
<dbReference type="FunFam" id="3.40.50.720:FF:000022">
    <property type="entry name" value="Cinnamyl alcohol dehydrogenase"/>
    <property type="match status" value="1"/>
</dbReference>
<dbReference type="CDD" id="cd05283">
    <property type="entry name" value="CAD1"/>
    <property type="match status" value="1"/>
</dbReference>
<keyword evidence="7" id="KW-1185">Reference proteome</keyword>
<dbReference type="GO" id="GO:0008270">
    <property type="term" value="F:zinc ion binding"/>
    <property type="evidence" value="ECO:0007669"/>
    <property type="project" value="InterPro"/>
</dbReference>
<dbReference type="SUPFAM" id="SSF51735">
    <property type="entry name" value="NAD(P)-binding Rossmann-fold domains"/>
    <property type="match status" value="1"/>
</dbReference>
<dbReference type="InterPro" id="IPR002328">
    <property type="entry name" value="ADH_Zn_CS"/>
</dbReference>
<dbReference type="Proteomes" id="UP000189701">
    <property type="component" value="Unplaced"/>
</dbReference>
<dbReference type="RefSeq" id="XP_009767608.1">
    <property type="nucleotide sequence ID" value="XM_009769306.1"/>
</dbReference>
<dbReference type="GO" id="GO:0016616">
    <property type="term" value="F:oxidoreductase activity, acting on the CH-OH group of donors, NAD or NADP as acceptor"/>
    <property type="evidence" value="ECO:0007669"/>
    <property type="project" value="InterPro"/>
</dbReference>
<dbReference type="FunFam" id="3.90.180.10:FF:000004">
    <property type="entry name" value="probable cinnamyl alcohol dehydrogenase"/>
    <property type="match status" value="1"/>
</dbReference>
<evidence type="ECO:0000256" key="3">
    <source>
        <dbReference type="ARBA" id="ARBA00022833"/>
    </source>
</evidence>
<dbReference type="Gene3D" id="3.40.50.720">
    <property type="entry name" value="NAD(P)-binding Rossmann-like Domain"/>
    <property type="match status" value="1"/>
</dbReference>
<reference evidence="8" key="2">
    <citation type="submission" date="2025-08" db="UniProtKB">
        <authorList>
            <consortium name="RefSeq"/>
        </authorList>
    </citation>
    <scope>IDENTIFICATION</scope>
    <source>
        <tissue evidence="8">Leaf</tissue>
    </source>
</reference>
<evidence type="ECO:0000256" key="2">
    <source>
        <dbReference type="ARBA" id="ARBA00022723"/>
    </source>
</evidence>
<dbReference type="Pfam" id="PF08240">
    <property type="entry name" value="ADH_N"/>
    <property type="match status" value="1"/>
</dbReference>
<protein>
    <submittedName>
        <fullName evidence="8">Probable cinnamyl alcohol dehydrogenase 6</fullName>
    </submittedName>
</protein>
<evidence type="ECO:0000256" key="1">
    <source>
        <dbReference type="ARBA" id="ARBA00001947"/>
    </source>
</evidence>
<dbReference type="STRING" id="4096.A0A1U7VML6"/>
<evidence type="ECO:0000256" key="5">
    <source>
        <dbReference type="RuleBase" id="RU361277"/>
    </source>
</evidence>
<comment type="cofactor">
    <cofactor evidence="1 5">
        <name>Zn(2+)</name>
        <dbReference type="ChEBI" id="CHEBI:29105"/>
    </cofactor>
</comment>
<dbReference type="InterPro" id="IPR013154">
    <property type="entry name" value="ADH-like_N"/>
</dbReference>
<evidence type="ECO:0000259" key="6">
    <source>
        <dbReference type="SMART" id="SM00829"/>
    </source>
</evidence>
<feature type="domain" description="Enoyl reductase (ER)" evidence="6">
    <location>
        <begin position="57"/>
        <end position="389"/>
    </location>
</feature>
<dbReference type="OrthoDB" id="1879366at2759"/>
<gene>
    <name evidence="8" type="primary">LOC104218743</name>
</gene>
<accession>A0A1U7VML6</accession>
<dbReference type="InterPro" id="IPR047109">
    <property type="entry name" value="CAD-like"/>
</dbReference>
<dbReference type="InterPro" id="IPR036291">
    <property type="entry name" value="NAD(P)-bd_dom_sf"/>
</dbReference>
<dbReference type="Gene3D" id="3.90.180.10">
    <property type="entry name" value="Medium-chain alcohol dehydrogenases, catalytic domain"/>
    <property type="match status" value="1"/>
</dbReference>
<proteinExistence type="inferred from homology"/>
<dbReference type="SUPFAM" id="SSF50129">
    <property type="entry name" value="GroES-like"/>
    <property type="match status" value="1"/>
</dbReference>
<dbReference type="SMART" id="SM00829">
    <property type="entry name" value="PKS_ER"/>
    <property type="match status" value="1"/>
</dbReference>
<dbReference type="GO" id="GO:0009809">
    <property type="term" value="P:lignin biosynthetic process"/>
    <property type="evidence" value="ECO:0007669"/>
    <property type="project" value="UniProtKB-ARBA"/>
</dbReference>
<dbReference type="Pfam" id="PF00107">
    <property type="entry name" value="ADH_zinc_N"/>
    <property type="match status" value="1"/>
</dbReference>
<reference evidence="7" key="1">
    <citation type="journal article" date="2013" name="Genome Biol.">
        <title>Reference genomes and transcriptomes of Nicotiana sylvestris and Nicotiana tomentosiformis.</title>
        <authorList>
            <person name="Sierro N."/>
            <person name="Battey J.N."/>
            <person name="Ouadi S."/>
            <person name="Bovet L."/>
            <person name="Goepfert S."/>
            <person name="Bakaher N."/>
            <person name="Peitsch M.C."/>
            <person name="Ivanov N.V."/>
        </authorList>
    </citation>
    <scope>NUCLEOTIDE SEQUENCE [LARGE SCALE GENOMIC DNA]</scope>
</reference>
<evidence type="ECO:0000256" key="4">
    <source>
        <dbReference type="ARBA" id="ARBA00023002"/>
    </source>
</evidence>
<comment type="similarity">
    <text evidence="5">Belongs to the zinc-containing alcohol dehydrogenase family.</text>
</comment>
<dbReference type="AlphaFoldDB" id="A0A1U7VML6"/>
<keyword evidence="2 5" id="KW-0479">Metal-binding</keyword>
<dbReference type="eggNOG" id="KOG0023">
    <property type="taxonomic scope" value="Eukaryota"/>
</dbReference>
<dbReference type="KEGG" id="nsy:104218743"/>
<dbReference type="InterPro" id="IPR013149">
    <property type="entry name" value="ADH-like_C"/>
</dbReference>
<dbReference type="InterPro" id="IPR020843">
    <property type="entry name" value="ER"/>
</dbReference>
<dbReference type="PROSITE" id="PS00059">
    <property type="entry name" value="ADH_ZINC"/>
    <property type="match status" value="1"/>
</dbReference>
<dbReference type="InterPro" id="IPR011032">
    <property type="entry name" value="GroES-like_sf"/>
</dbReference>
<name>A0A1U7VML6_NICSY</name>
<organism evidence="7 8">
    <name type="scientific">Nicotiana sylvestris</name>
    <name type="common">Wood tobacco</name>
    <name type="synonym">South American tobacco</name>
    <dbReference type="NCBI Taxonomy" id="4096"/>
    <lineage>
        <taxon>Eukaryota</taxon>
        <taxon>Viridiplantae</taxon>
        <taxon>Streptophyta</taxon>
        <taxon>Embryophyta</taxon>
        <taxon>Tracheophyta</taxon>
        <taxon>Spermatophyta</taxon>
        <taxon>Magnoliopsida</taxon>
        <taxon>eudicotyledons</taxon>
        <taxon>Gunneridae</taxon>
        <taxon>Pentapetalae</taxon>
        <taxon>asterids</taxon>
        <taxon>lamiids</taxon>
        <taxon>Solanales</taxon>
        <taxon>Solanaceae</taxon>
        <taxon>Nicotianoideae</taxon>
        <taxon>Nicotianeae</taxon>
        <taxon>Nicotiana</taxon>
    </lineage>
</organism>
<sequence length="400" mass="44354">MRSKNERDIKWGALSLITYIHSSAVHSPKKDRAFFLRNMAQTTPNHTQSVSGWAAHDSSGKITPFTFKRRENGENDVSIRILYCGMCHTDLHHVKNDWGITMYPVVPGHEITGIITKVGSNVTKFKNGDRVGVGCLAATCLKCEYCKDSQENYCDQVQFTYNGIFWDGTITYGGYSNMLVADHRYVVRIPDNLAMDRAAPLLCAGITVYSPLKDNNLVKTQGKRIGVIGLGGLGHVAVKFGKAFGHHVTVISTSPSKEQEAKHNLGADDFILSTNPKQIQERKRTLDFILDTVAANHSLGIYLELLKVNGTLVIVGAPEKPIDLPAFPMIFGKRNVKGSMIGSIEETQEMMDLCGKYNILSDIEIITTHQIDEGLDRLAKNDVKYRFVIDIAGQSSNLYV</sequence>
<dbReference type="GeneID" id="104218743"/>